<dbReference type="InterPro" id="IPR054696">
    <property type="entry name" value="GTP-eEF1A_C"/>
</dbReference>
<dbReference type="InterPro" id="IPR027417">
    <property type="entry name" value="P-loop_NTPase"/>
</dbReference>
<comment type="similarity">
    <text evidence="2">Belongs to the TRAFAC class translation factor GTPase superfamily. Classic translation factor GTPase family. EF-Tu/EF-1A subfamily.</text>
</comment>
<comment type="catalytic activity">
    <reaction evidence="9">
        <text>GTP + H2O = GDP + phosphate + H(+)</text>
        <dbReference type="Rhea" id="RHEA:19669"/>
        <dbReference type="ChEBI" id="CHEBI:15377"/>
        <dbReference type="ChEBI" id="CHEBI:15378"/>
        <dbReference type="ChEBI" id="CHEBI:37565"/>
        <dbReference type="ChEBI" id="CHEBI:43474"/>
        <dbReference type="ChEBI" id="CHEBI:58189"/>
    </reaction>
    <physiologicalReaction direction="left-to-right" evidence="9">
        <dbReference type="Rhea" id="RHEA:19670"/>
    </physiologicalReaction>
</comment>
<dbReference type="InterPro" id="IPR004161">
    <property type="entry name" value="EFTu-like_2"/>
</dbReference>
<evidence type="ECO:0000256" key="5">
    <source>
        <dbReference type="ARBA" id="ARBA00022741"/>
    </source>
</evidence>
<dbReference type="PANTHER" id="PTHR23115">
    <property type="entry name" value="TRANSLATION FACTOR"/>
    <property type="match status" value="1"/>
</dbReference>
<keyword evidence="8" id="KW-0342">GTP-binding</keyword>
<dbReference type="EMBL" id="GBHO01036714">
    <property type="protein sequence ID" value="JAG06890.1"/>
    <property type="molecule type" value="Transcribed_RNA"/>
</dbReference>
<evidence type="ECO:0000256" key="8">
    <source>
        <dbReference type="ARBA" id="ARBA00023134"/>
    </source>
</evidence>
<dbReference type="AlphaFoldDB" id="A0A0A9WPW1"/>
<keyword evidence="7" id="KW-0648">Protein biosynthesis</keyword>
<dbReference type="GO" id="GO:0005525">
    <property type="term" value="F:GTP binding"/>
    <property type="evidence" value="ECO:0007669"/>
    <property type="project" value="UniProtKB-KW"/>
</dbReference>
<dbReference type="InterPro" id="IPR009001">
    <property type="entry name" value="Transl_elong_EF1A/Init_IF2_C"/>
</dbReference>
<keyword evidence="4" id="KW-0597">Phosphoprotein</keyword>
<evidence type="ECO:0000256" key="7">
    <source>
        <dbReference type="ARBA" id="ARBA00022917"/>
    </source>
</evidence>
<evidence type="ECO:0000256" key="4">
    <source>
        <dbReference type="ARBA" id="ARBA00022553"/>
    </source>
</evidence>
<sequence>MRNKPYVRDPRPHFNIVFCGHVDAGKSTISGHILMEKGLVDQREMEKLRKEAEKHHREGWEFAYIMDVAEDERAKGITREVGSAYFETDQRRVTILDAPGHKAYVPSMISGASQADVCVLVISSRTGEFETGFEKGGQTREHATLVRTCGVKQMICVINKMDEMEWSEERYNEIVEKMRPFLRQNGFDEDNNKNLIFVPIAGINGDNLIKRVTDKVCAWYDGPTMMDIIDTMTLPESKSEDDIVCVPLAGGYKDDGKVYVYGKIESGALAIGDKMQILPAKLDAVVEGISIEATEFEKAYPGDNVHVRVRGVDEDDVHPGSVATSIPTTLRAVEFFQARIVILDVKNIVSEGSRFMLHIHASQEEASIHKLLARLNKKTNAVAQKNPPCARAGDVIIARIEINNPVVMECYKVFDRMGRFMLRDEGRTIAVGLVLRLYESTHESLAKTGAL</sequence>
<keyword evidence="3" id="KW-0963">Cytoplasm</keyword>
<dbReference type="GO" id="GO:0006412">
    <property type="term" value="P:translation"/>
    <property type="evidence" value="ECO:0007669"/>
    <property type="project" value="UniProtKB-KW"/>
</dbReference>
<dbReference type="SUPFAM" id="SSF52540">
    <property type="entry name" value="P-loop containing nucleoside triphosphate hydrolases"/>
    <property type="match status" value="1"/>
</dbReference>
<dbReference type="CDD" id="cd01883">
    <property type="entry name" value="EF1_alpha"/>
    <property type="match status" value="1"/>
</dbReference>
<dbReference type="InterPro" id="IPR000795">
    <property type="entry name" value="T_Tr_GTP-bd_dom"/>
</dbReference>
<dbReference type="SUPFAM" id="SSF50465">
    <property type="entry name" value="EF-Tu/eEF-1alpha/eIF2-gamma C-terminal domain"/>
    <property type="match status" value="1"/>
</dbReference>
<dbReference type="Pfam" id="PF22594">
    <property type="entry name" value="GTP-eEF1A_C"/>
    <property type="match status" value="1"/>
</dbReference>
<reference evidence="11" key="2">
    <citation type="submission" date="2014-07" db="EMBL/GenBank/DDBJ databases">
        <authorList>
            <person name="Hull J."/>
        </authorList>
    </citation>
    <scope>NUCLEOTIDE SEQUENCE</scope>
</reference>
<dbReference type="InterPro" id="IPR009000">
    <property type="entry name" value="Transl_B-barrel_sf"/>
</dbReference>
<accession>A0A0A9WPW1</accession>
<dbReference type="GO" id="GO:0005737">
    <property type="term" value="C:cytoplasm"/>
    <property type="evidence" value="ECO:0007669"/>
    <property type="project" value="UniProtKB-SubCell"/>
</dbReference>
<evidence type="ECO:0000313" key="11">
    <source>
        <dbReference type="EMBL" id="JAG06890.1"/>
    </source>
</evidence>
<dbReference type="Gene3D" id="2.40.30.10">
    <property type="entry name" value="Translation factors"/>
    <property type="match status" value="2"/>
</dbReference>
<dbReference type="Pfam" id="PF00009">
    <property type="entry name" value="GTP_EFTU"/>
    <property type="match status" value="1"/>
</dbReference>
<evidence type="ECO:0000256" key="9">
    <source>
        <dbReference type="ARBA" id="ARBA00049117"/>
    </source>
</evidence>
<evidence type="ECO:0000256" key="1">
    <source>
        <dbReference type="ARBA" id="ARBA00004496"/>
    </source>
</evidence>
<evidence type="ECO:0000256" key="6">
    <source>
        <dbReference type="ARBA" id="ARBA00022801"/>
    </source>
</evidence>
<keyword evidence="5" id="KW-0547">Nucleotide-binding</keyword>
<dbReference type="InterPro" id="IPR050100">
    <property type="entry name" value="TRAFAC_GTPase_members"/>
</dbReference>
<dbReference type="PRINTS" id="PR00315">
    <property type="entry name" value="ELONGATNFCT"/>
</dbReference>
<reference evidence="11" key="1">
    <citation type="journal article" date="2014" name="PLoS ONE">
        <title>Transcriptome-Based Identification of ABC Transporters in the Western Tarnished Plant Bug Lygus hesperus.</title>
        <authorList>
            <person name="Hull J.J."/>
            <person name="Chaney K."/>
            <person name="Geib S.M."/>
            <person name="Fabrick J.A."/>
            <person name="Brent C.S."/>
            <person name="Walsh D."/>
            <person name="Lavine L.C."/>
        </authorList>
    </citation>
    <scope>NUCLEOTIDE SEQUENCE</scope>
</reference>
<protein>
    <submittedName>
        <fullName evidence="11">Eukaryotic peptide chain release factor GTP-binding subunit</fullName>
    </submittedName>
</protein>
<gene>
    <name evidence="11" type="primary">SUP35_0</name>
    <name evidence="12" type="synonym">SUP35</name>
    <name evidence="11" type="ORF">CM83_26879</name>
    <name evidence="12" type="ORF">g.6885</name>
</gene>
<reference evidence="12" key="3">
    <citation type="journal article" date="2016" name="Gigascience">
        <title>De novo construction of an expanded transcriptome assembly for the western tarnished plant bug, Lygus hesperus.</title>
        <authorList>
            <person name="Tassone E.E."/>
            <person name="Geib S.M."/>
            <person name="Hall B."/>
            <person name="Fabrick J.A."/>
            <person name="Brent C.S."/>
            <person name="Hull J.J."/>
        </authorList>
    </citation>
    <scope>NUCLEOTIDE SEQUENCE</scope>
</reference>
<name>A0A0A9WPW1_LYGHE</name>
<dbReference type="GO" id="GO:0003924">
    <property type="term" value="F:GTPase activity"/>
    <property type="evidence" value="ECO:0007669"/>
    <property type="project" value="InterPro"/>
</dbReference>
<organism evidence="11">
    <name type="scientific">Lygus hesperus</name>
    <name type="common">Western plant bug</name>
    <dbReference type="NCBI Taxonomy" id="30085"/>
    <lineage>
        <taxon>Eukaryota</taxon>
        <taxon>Metazoa</taxon>
        <taxon>Ecdysozoa</taxon>
        <taxon>Arthropoda</taxon>
        <taxon>Hexapoda</taxon>
        <taxon>Insecta</taxon>
        <taxon>Pterygota</taxon>
        <taxon>Neoptera</taxon>
        <taxon>Paraneoptera</taxon>
        <taxon>Hemiptera</taxon>
        <taxon>Heteroptera</taxon>
        <taxon>Panheteroptera</taxon>
        <taxon>Cimicomorpha</taxon>
        <taxon>Miridae</taxon>
        <taxon>Mirini</taxon>
        <taxon>Lygus</taxon>
    </lineage>
</organism>
<proteinExistence type="inferred from homology"/>
<dbReference type="CDD" id="cd03704">
    <property type="entry name" value="eRF3_C_III"/>
    <property type="match status" value="1"/>
</dbReference>
<dbReference type="Gene3D" id="3.40.50.300">
    <property type="entry name" value="P-loop containing nucleotide triphosphate hydrolases"/>
    <property type="match status" value="1"/>
</dbReference>
<dbReference type="SUPFAM" id="SSF50447">
    <property type="entry name" value="Translation proteins"/>
    <property type="match status" value="1"/>
</dbReference>
<dbReference type="PROSITE" id="PS51722">
    <property type="entry name" value="G_TR_2"/>
    <property type="match status" value="1"/>
</dbReference>
<evidence type="ECO:0000259" key="10">
    <source>
        <dbReference type="PROSITE" id="PS51722"/>
    </source>
</evidence>
<dbReference type="FunFam" id="3.40.50.300:FF:000204">
    <property type="entry name" value="Translation elongation factor Tu"/>
    <property type="match status" value="1"/>
</dbReference>
<evidence type="ECO:0000256" key="3">
    <source>
        <dbReference type="ARBA" id="ARBA00022490"/>
    </source>
</evidence>
<keyword evidence="6" id="KW-0378">Hydrolase</keyword>
<feature type="domain" description="Tr-type G" evidence="10">
    <location>
        <begin position="11"/>
        <end position="238"/>
    </location>
</feature>
<dbReference type="Pfam" id="PF03144">
    <property type="entry name" value="GTP_EFTU_D2"/>
    <property type="match status" value="1"/>
</dbReference>
<dbReference type="EMBL" id="GDHC01013445">
    <property type="protein sequence ID" value="JAQ05184.1"/>
    <property type="molecule type" value="Transcribed_RNA"/>
</dbReference>
<evidence type="ECO:0000256" key="2">
    <source>
        <dbReference type="ARBA" id="ARBA00007249"/>
    </source>
</evidence>
<comment type="subcellular location">
    <subcellularLocation>
        <location evidence="1">Cytoplasm</location>
    </subcellularLocation>
</comment>
<evidence type="ECO:0000313" key="12">
    <source>
        <dbReference type="EMBL" id="JAQ05184.1"/>
    </source>
</evidence>